<dbReference type="Pfam" id="PF01925">
    <property type="entry name" value="TauE"/>
    <property type="match status" value="1"/>
</dbReference>
<dbReference type="STRING" id="980561.A1359_12190"/>
<evidence type="ECO:0000256" key="3">
    <source>
        <dbReference type="ARBA" id="ARBA00022692"/>
    </source>
</evidence>
<sequence>MRSYQKQQFSRYSAPVVKPENRSSAKSFAYLTPWLFVFTLIWIAGYVTVFPDPIGLAASNWPLVIVGVFGAFIGNATAIGGGIVFIPVLMFAYQVDPVSALKLAFVTQAVGMTSGASGWLRRGEVPLPLLKWTVPALIIGTMMSTFLIHPQPMLVKGLFGPIAFITGLLTLITLDRKGGLIELPASASLPIILVSFIGGMITGWVAIGEGEIIAAFCMLAYGLNANRAIGLGVVLLSLNSLLLASIHAFYYGGVPWDMAAFTMLGVLWGGRLGPFLAQWISPRATKKGFAFIALLDGLMITLQASYVMFFR</sequence>
<dbReference type="EMBL" id="LUUI01000119">
    <property type="protein sequence ID" value="OAI13450.1"/>
    <property type="molecule type" value="Genomic_DNA"/>
</dbReference>
<dbReference type="GO" id="GO:0005886">
    <property type="term" value="C:plasma membrane"/>
    <property type="evidence" value="ECO:0007669"/>
    <property type="project" value="UniProtKB-SubCell"/>
</dbReference>
<gene>
    <name evidence="7" type="ORF">A1359_12190</name>
</gene>
<keyword evidence="4 6" id="KW-1133">Transmembrane helix</keyword>
<keyword evidence="3 6" id="KW-0812">Transmembrane</keyword>
<name>A0A177N8N1_9GAMM</name>
<feature type="transmembrane region" description="Helical" evidence="6">
    <location>
        <begin position="258"/>
        <end position="277"/>
    </location>
</feature>
<keyword evidence="5 6" id="KW-0472">Membrane</keyword>
<proteinExistence type="inferred from homology"/>
<protein>
    <recommendedName>
        <fullName evidence="6">Probable membrane transporter protein</fullName>
    </recommendedName>
</protein>
<organism evidence="7 8">
    <name type="scientific">Methylomonas lenta</name>
    <dbReference type="NCBI Taxonomy" id="980561"/>
    <lineage>
        <taxon>Bacteria</taxon>
        <taxon>Pseudomonadati</taxon>
        <taxon>Pseudomonadota</taxon>
        <taxon>Gammaproteobacteria</taxon>
        <taxon>Methylococcales</taxon>
        <taxon>Methylococcaceae</taxon>
        <taxon>Methylomonas</taxon>
    </lineage>
</organism>
<dbReference type="Proteomes" id="UP000078476">
    <property type="component" value="Unassembled WGS sequence"/>
</dbReference>
<feature type="transmembrane region" description="Helical" evidence="6">
    <location>
        <begin position="228"/>
        <end position="252"/>
    </location>
</feature>
<dbReference type="InterPro" id="IPR051598">
    <property type="entry name" value="TSUP/Inactive_protease-like"/>
</dbReference>
<evidence type="ECO:0000256" key="2">
    <source>
        <dbReference type="ARBA" id="ARBA00009142"/>
    </source>
</evidence>
<dbReference type="InterPro" id="IPR002781">
    <property type="entry name" value="TM_pro_TauE-like"/>
</dbReference>
<dbReference type="AlphaFoldDB" id="A0A177N8N1"/>
<dbReference type="OrthoDB" id="7594505at2"/>
<feature type="transmembrane region" description="Helical" evidence="6">
    <location>
        <begin position="28"/>
        <end position="49"/>
    </location>
</feature>
<evidence type="ECO:0000313" key="8">
    <source>
        <dbReference type="Proteomes" id="UP000078476"/>
    </source>
</evidence>
<feature type="transmembrane region" description="Helical" evidence="6">
    <location>
        <begin position="61"/>
        <end position="93"/>
    </location>
</feature>
<comment type="similarity">
    <text evidence="2 6">Belongs to the 4-toluene sulfonate uptake permease (TSUP) (TC 2.A.102) family.</text>
</comment>
<evidence type="ECO:0000256" key="6">
    <source>
        <dbReference type="RuleBase" id="RU363041"/>
    </source>
</evidence>
<feature type="transmembrane region" description="Helical" evidence="6">
    <location>
        <begin position="155"/>
        <end position="174"/>
    </location>
</feature>
<keyword evidence="8" id="KW-1185">Reference proteome</keyword>
<comment type="caution">
    <text evidence="7">The sequence shown here is derived from an EMBL/GenBank/DDBJ whole genome shotgun (WGS) entry which is preliminary data.</text>
</comment>
<dbReference type="PANTHER" id="PTHR43701">
    <property type="entry name" value="MEMBRANE TRANSPORTER PROTEIN MJ0441-RELATED"/>
    <property type="match status" value="1"/>
</dbReference>
<evidence type="ECO:0000256" key="5">
    <source>
        <dbReference type="ARBA" id="ARBA00023136"/>
    </source>
</evidence>
<reference evidence="7 8" key="1">
    <citation type="submission" date="2016-03" db="EMBL/GenBank/DDBJ databases">
        <authorList>
            <person name="Ploux O."/>
        </authorList>
    </citation>
    <scope>NUCLEOTIDE SEQUENCE [LARGE SCALE GENOMIC DNA]</scope>
    <source>
        <strain evidence="7 8">R-45370</strain>
    </source>
</reference>
<evidence type="ECO:0000256" key="4">
    <source>
        <dbReference type="ARBA" id="ARBA00022989"/>
    </source>
</evidence>
<evidence type="ECO:0000313" key="7">
    <source>
        <dbReference type="EMBL" id="OAI13450.1"/>
    </source>
</evidence>
<dbReference type="RefSeq" id="WP_066984256.1">
    <property type="nucleotide sequence ID" value="NZ_LUUI01000119.1"/>
</dbReference>
<evidence type="ECO:0000256" key="1">
    <source>
        <dbReference type="ARBA" id="ARBA00004141"/>
    </source>
</evidence>
<feature type="transmembrane region" description="Helical" evidence="6">
    <location>
        <begin position="186"/>
        <end position="207"/>
    </location>
</feature>
<comment type="subcellular location">
    <subcellularLocation>
        <location evidence="6">Cell membrane</location>
        <topology evidence="6">Multi-pass membrane protein</topology>
    </subcellularLocation>
    <subcellularLocation>
        <location evidence="1">Membrane</location>
        <topology evidence="1">Multi-pass membrane protein</topology>
    </subcellularLocation>
</comment>
<feature type="transmembrane region" description="Helical" evidence="6">
    <location>
        <begin position="289"/>
        <end position="309"/>
    </location>
</feature>
<dbReference type="PANTHER" id="PTHR43701:SF2">
    <property type="entry name" value="MEMBRANE TRANSPORTER PROTEIN YJNA-RELATED"/>
    <property type="match status" value="1"/>
</dbReference>
<keyword evidence="6" id="KW-1003">Cell membrane</keyword>
<accession>A0A177N8N1</accession>